<evidence type="ECO:0000313" key="1">
    <source>
        <dbReference type="EMBL" id="AEW21999.1"/>
    </source>
</evidence>
<dbReference type="KEGG" id="tfo:BFO_1788"/>
<organism evidence="1 2">
    <name type="scientific">Tannerella forsythia (strain ATCC 43037 / JCM 10827 / CCUG 21028 A / KCTC 5666 / FDC 338)</name>
    <name type="common">Bacteroides forsythus</name>
    <dbReference type="NCBI Taxonomy" id="203275"/>
    <lineage>
        <taxon>Bacteria</taxon>
        <taxon>Pseudomonadati</taxon>
        <taxon>Bacteroidota</taxon>
        <taxon>Bacteroidia</taxon>
        <taxon>Bacteroidales</taxon>
        <taxon>Tannerellaceae</taxon>
        <taxon>Tannerella</taxon>
    </lineage>
</organism>
<dbReference type="PATRIC" id="fig|203275.8.peg.1620"/>
<name>G8UNL7_TANFA</name>
<proteinExistence type="predicted"/>
<sequence length="42" mass="4517">MNKHHTTKILFFSLSALPNIGKYASVPGKQKIGGEGNLHPNA</sequence>
<dbReference type="Proteomes" id="UP000005436">
    <property type="component" value="Chromosome"/>
</dbReference>
<gene>
    <name evidence="1" type="ordered locus">BFO_1788</name>
</gene>
<dbReference type="STRING" id="203275.BFO_1788"/>
<keyword evidence="2" id="KW-1185">Reference proteome</keyword>
<evidence type="ECO:0000313" key="2">
    <source>
        <dbReference type="Proteomes" id="UP000005436"/>
    </source>
</evidence>
<accession>G8UNL7</accession>
<protein>
    <submittedName>
        <fullName evidence="1">Uncharacterized protein</fullName>
    </submittedName>
</protein>
<dbReference type="AlphaFoldDB" id="G8UNL7"/>
<dbReference type="EMBL" id="CP003191">
    <property type="protein sequence ID" value="AEW21999.1"/>
    <property type="molecule type" value="Genomic_DNA"/>
</dbReference>
<reference evidence="2" key="1">
    <citation type="submission" date="2011-12" db="EMBL/GenBank/DDBJ databases">
        <title>Complete sequence of Tannerella forsythia ATCC 43037.</title>
        <authorList>
            <person name="Dewhirst F."/>
            <person name="Tanner A."/>
            <person name="Izard J."/>
            <person name="Brinkac L."/>
            <person name="Durkin A.S."/>
            <person name="Hostetler J."/>
            <person name="Shetty J."/>
            <person name="Torralba M."/>
            <person name="Gill S."/>
            <person name="Nelson K."/>
        </authorList>
    </citation>
    <scope>NUCLEOTIDE SEQUENCE [LARGE SCALE GENOMIC DNA]</scope>
    <source>
        <strain evidence="2">ATCC 43037 / JCM 10827 / CCUG 33226 / KCTC 5666 / FDC 338</strain>
    </source>
</reference>
<dbReference type="HOGENOM" id="CLU_3259000_0_0_10"/>